<comment type="caution">
    <text evidence="2">The sequence shown here is derived from an EMBL/GenBank/DDBJ whole genome shotgun (WGS) entry which is preliminary data.</text>
</comment>
<dbReference type="InterPro" id="IPR002931">
    <property type="entry name" value="Transglutaminase-like"/>
</dbReference>
<protein>
    <submittedName>
        <fullName evidence="2">Transglutaminase family protein</fullName>
    </submittedName>
</protein>
<sequence>MRVALNHTTTYRYDRPVILSPQIIRLRPAPHCRTPISSYMLTLRPSYHFLTWQQDMQHNDLARVVFPERTRELQVSVDLIADMTGLHSFDVCLETAAERYPFAYEPWLAQELAPCLATEVAGPRLQDWLDDVHRQARRTVDFLIQLNHRLQRDIAYAVRLEPGIQSCEETLVQGQGSCRDSAWLLIQILRHLGLAARFVSGYLIQLATDATVLSGSSGPIGDTLDLHAWVEVYLPGAGWVGLDPTSGLLTGEGHIPLVCAPDAASAAPITGTVEPCAATFDVAMSVTRLHEEAGRSVSASKLTTM</sequence>
<dbReference type="SUPFAM" id="SSF54001">
    <property type="entry name" value="Cysteine proteinases"/>
    <property type="match status" value="1"/>
</dbReference>
<accession>A0A938B292</accession>
<evidence type="ECO:0000313" key="2">
    <source>
        <dbReference type="EMBL" id="MBM3222585.1"/>
    </source>
</evidence>
<dbReference type="InterPro" id="IPR013589">
    <property type="entry name" value="Bac_transglu_N"/>
</dbReference>
<dbReference type="EMBL" id="VGLS01000033">
    <property type="protein sequence ID" value="MBM3222585.1"/>
    <property type="molecule type" value="Genomic_DNA"/>
</dbReference>
<dbReference type="PANTHER" id="PTHR33490">
    <property type="entry name" value="BLR5614 PROTEIN-RELATED"/>
    <property type="match status" value="1"/>
</dbReference>
<dbReference type="Pfam" id="PF01841">
    <property type="entry name" value="Transglut_core"/>
    <property type="match status" value="1"/>
</dbReference>
<evidence type="ECO:0000313" key="3">
    <source>
        <dbReference type="Proteomes" id="UP000712673"/>
    </source>
</evidence>
<evidence type="ECO:0000259" key="1">
    <source>
        <dbReference type="SMART" id="SM00460"/>
    </source>
</evidence>
<name>A0A938B292_UNCTE</name>
<dbReference type="PANTHER" id="PTHR33490:SF1">
    <property type="entry name" value="SLL1233 PROTEIN"/>
    <property type="match status" value="1"/>
</dbReference>
<dbReference type="SMART" id="SM00460">
    <property type="entry name" value="TGc"/>
    <property type="match status" value="1"/>
</dbReference>
<dbReference type="Proteomes" id="UP000712673">
    <property type="component" value="Unassembled WGS sequence"/>
</dbReference>
<reference evidence="2" key="1">
    <citation type="submission" date="2019-03" db="EMBL/GenBank/DDBJ databases">
        <title>Lake Tanganyika Metagenome-Assembled Genomes (MAGs).</title>
        <authorList>
            <person name="Tran P."/>
        </authorList>
    </citation>
    <scope>NUCLEOTIDE SEQUENCE</scope>
    <source>
        <strain evidence="2">K_DeepCast_65m_m2_066</strain>
    </source>
</reference>
<dbReference type="Gene3D" id="3.10.620.30">
    <property type="match status" value="1"/>
</dbReference>
<organism evidence="2 3">
    <name type="scientific">Tectimicrobiota bacterium</name>
    <dbReference type="NCBI Taxonomy" id="2528274"/>
    <lineage>
        <taxon>Bacteria</taxon>
        <taxon>Pseudomonadati</taxon>
        <taxon>Nitrospinota/Tectimicrobiota group</taxon>
        <taxon>Candidatus Tectimicrobiota</taxon>
    </lineage>
</organism>
<proteinExistence type="predicted"/>
<dbReference type="InterPro" id="IPR038765">
    <property type="entry name" value="Papain-like_cys_pep_sf"/>
</dbReference>
<dbReference type="AlphaFoldDB" id="A0A938B292"/>
<feature type="domain" description="Transglutaminase-like" evidence="1">
    <location>
        <begin position="170"/>
        <end position="246"/>
    </location>
</feature>
<gene>
    <name evidence="2" type="ORF">FJZ47_02105</name>
</gene>
<dbReference type="Pfam" id="PF08379">
    <property type="entry name" value="Bact_transglu_N"/>
    <property type="match status" value="1"/>
</dbReference>